<feature type="compositionally biased region" description="Acidic residues" evidence="1">
    <location>
        <begin position="113"/>
        <end position="143"/>
    </location>
</feature>
<organism evidence="3 4">
    <name type="scientific">Tetrahymena thermophila (strain SB210)</name>
    <dbReference type="NCBI Taxonomy" id="312017"/>
    <lineage>
        <taxon>Eukaryota</taxon>
        <taxon>Sar</taxon>
        <taxon>Alveolata</taxon>
        <taxon>Ciliophora</taxon>
        <taxon>Intramacronucleata</taxon>
        <taxon>Oligohymenophorea</taxon>
        <taxon>Hymenostomatida</taxon>
        <taxon>Tetrahymenina</taxon>
        <taxon>Tetrahymenidae</taxon>
        <taxon>Tetrahymena</taxon>
    </lineage>
</organism>
<dbReference type="AlphaFoldDB" id="Q228S1"/>
<keyword evidence="2" id="KW-0732">Signal</keyword>
<evidence type="ECO:0000313" key="3">
    <source>
        <dbReference type="EMBL" id="EAR81785.1"/>
    </source>
</evidence>
<reference evidence="4" key="1">
    <citation type="journal article" date="2006" name="PLoS Biol.">
        <title>Macronuclear genome sequence of the ciliate Tetrahymena thermophila, a model eukaryote.</title>
        <authorList>
            <person name="Eisen J.A."/>
            <person name="Coyne R.S."/>
            <person name="Wu M."/>
            <person name="Wu D."/>
            <person name="Thiagarajan M."/>
            <person name="Wortman J.R."/>
            <person name="Badger J.H."/>
            <person name="Ren Q."/>
            <person name="Amedeo P."/>
            <person name="Jones K.M."/>
            <person name="Tallon L.J."/>
            <person name="Delcher A.L."/>
            <person name="Salzberg S.L."/>
            <person name="Silva J.C."/>
            <person name="Haas B.J."/>
            <person name="Majoros W.H."/>
            <person name="Farzad M."/>
            <person name="Carlton J.M."/>
            <person name="Smith R.K. Jr."/>
            <person name="Garg J."/>
            <person name="Pearlman R.E."/>
            <person name="Karrer K.M."/>
            <person name="Sun L."/>
            <person name="Manning G."/>
            <person name="Elde N.C."/>
            <person name="Turkewitz A.P."/>
            <person name="Asai D.J."/>
            <person name="Wilkes D.E."/>
            <person name="Wang Y."/>
            <person name="Cai H."/>
            <person name="Collins K."/>
            <person name="Stewart B.A."/>
            <person name="Lee S.R."/>
            <person name="Wilamowska K."/>
            <person name="Weinberg Z."/>
            <person name="Ruzzo W.L."/>
            <person name="Wloga D."/>
            <person name="Gaertig J."/>
            <person name="Frankel J."/>
            <person name="Tsao C.-C."/>
            <person name="Gorovsky M.A."/>
            <person name="Keeling P.J."/>
            <person name="Waller R.F."/>
            <person name="Patron N.J."/>
            <person name="Cherry J.M."/>
            <person name="Stover N.A."/>
            <person name="Krieger C.J."/>
            <person name="del Toro C."/>
            <person name="Ryder H.F."/>
            <person name="Williamson S.C."/>
            <person name="Barbeau R.A."/>
            <person name="Hamilton E.P."/>
            <person name="Orias E."/>
        </authorList>
    </citation>
    <scope>NUCLEOTIDE SEQUENCE [LARGE SCALE GENOMIC DNA]</scope>
    <source>
        <strain evidence="4">SB210</strain>
    </source>
</reference>
<evidence type="ECO:0008006" key="5">
    <source>
        <dbReference type="Google" id="ProtNLM"/>
    </source>
</evidence>
<feature type="region of interest" description="Disordered" evidence="1">
    <location>
        <begin position="96"/>
        <end position="200"/>
    </location>
</feature>
<feature type="compositionally biased region" description="Acidic residues" evidence="1">
    <location>
        <begin position="61"/>
        <end position="71"/>
    </location>
</feature>
<feature type="signal peptide" evidence="2">
    <location>
        <begin position="1"/>
        <end position="19"/>
    </location>
</feature>
<evidence type="ECO:0000313" key="4">
    <source>
        <dbReference type="Proteomes" id="UP000009168"/>
    </source>
</evidence>
<gene>
    <name evidence="3" type="ORF">TTHERM_01503030</name>
</gene>
<feature type="compositionally biased region" description="Basic and acidic residues" evidence="1">
    <location>
        <begin position="158"/>
        <end position="193"/>
    </location>
</feature>
<evidence type="ECO:0000256" key="2">
    <source>
        <dbReference type="SAM" id="SignalP"/>
    </source>
</evidence>
<dbReference type="Proteomes" id="UP000009168">
    <property type="component" value="Unassembled WGS sequence"/>
</dbReference>
<feature type="region of interest" description="Disordered" evidence="1">
    <location>
        <begin position="27"/>
        <end position="75"/>
    </location>
</feature>
<feature type="compositionally biased region" description="Basic and acidic residues" evidence="1">
    <location>
        <begin position="44"/>
        <end position="60"/>
    </location>
</feature>
<feature type="chain" id="PRO_5004200698" description="Transmembrane protein" evidence="2">
    <location>
        <begin position="20"/>
        <end position="231"/>
    </location>
</feature>
<feature type="compositionally biased region" description="Acidic residues" evidence="1">
    <location>
        <begin position="32"/>
        <end position="43"/>
    </location>
</feature>
<dbReference type="RefSeq" id="XP_001029448.1">
    <property type="nucleotide sequence ID" value="XM_001029448.1"/>
</dbReference>
<dbReference type="InParanoid" id="Q228S1"/>
<name>Q228S1_TETTS</name>
<evidence type="ECO:0000256" key="1">
    <source>
        <dbReference type="SAM" id="MobiDB-lite"/>
    </source>
</evidence>
<dbReference type="KEGG" id="tet:TTHERM_01503030"/>
<keyword evidence="4" id="KW-1185">Reference proteome</keyword>
<accession>Q228S1</accession>
<dbReference type="GeneID" id="7835656"/>
<feature type="compositionally biased region" description="Basic and acidic residues" evidence="1">
    <location>
        <begin position="96"/>
        <end position="112"/>
    </location>
</feature>
<proteinExistence type="predicted"/>
<dbReference type="EMBL" id="GG662761">
    <property type="protein sequence ID" value="EAR81785.1"/>
    <property type="molecule type" value="Genomic_DNA"/>
</dbReference>
<dbReference type="HOGENOM" id="CLU_1158401_0_0_1"/>
<sequence>MKIKYILLLVICLLSFCTSQETNLKQKLPEETNGDTEEGETIEENNKNYEEDLERQRREEEDGDDDDDGAIDLDCQYNPKTNLVECYTKEDLQEINDKKDDANENKNQKVEEEQNLSETIEENDEEESREEDKDGDDDDDGAIELDCQYNPETDLIECYDKEDLQEINDKKDNANENKNQKVEEEYNLRHGDEEGNSNEEIENLDIEKTEDQKTYISIISFTFLGLFQILF</sequence>
<protein>
    <recommendedName>
        <fullName evidence="5">Transmembrane protein</fullName>
    </recommendedName>
</protein>